<evidence type="ECO:0000313" key="1">
    <source>
        <dbReference type="EMBL" id="MEQ2199349.1"/>
    </source>
</evidence>
<keyword evidence="2" id="KW-1185">Reference proteome</keyword>
<dbReference type="Proteomes" id="UP001434883">
    <property type="component" value="Unassembled WGS sequence"/>
</dbReference>
<gene>
    <name evidence="1" type="ORF">XENOCAPTIV_017185</name>
</gene>
<comment type="caution">
    <text evidence="1">The sequence shown here is derived from an EMBL/GenBank/DDBJ whole genome shotgun (WGS) entry which is preliminary data.</text>
</comment>
<proteinExistence type="predicted"/>
<name>A0ABV0QU68_9TELE</name>
<protein>
    <submittedName>
        <fullName evidence="1">Uncharacterized protein</fullName>
    </submittedName>
</protein>
<evidence type="ECO:0000313" key="2">
    <source>
        <dbReference type="Proteomes" id="UP001434883"/>
    </source>
</evidence>
<dbReference type="EMBL" id="JAHRIN010025244">
    <property type="protein sequence ID" value="MEQ2199349.1"/>
    <property type="molecule type" value="Genomic_DNA"/>
</dbReference>
<accession>A0ABV0QU68</accession>
<reference evidence="1 2" key="1">
    <citation type="submission" date="2021-06" db="EMBL/GenBank/DDBJ databases">
        <authorList>
            <person name="Palmer J.M."/>
        </authorList>
    </citation>
    <scope>NUCLEOTIDE SEQUENCE [LARGE SCALE GENOMIC DNA]</scope>
    <source>
        <strain evidence="1 2">XC_2019</strain>
        <tissue evidence="1">Muscle</tissue>
    </source>
</reference>
<organism evidence="1 2">
    <name type="scientific">Xenoophorus captivus</name>
    <dbReference type="NCBI Taxonomy" id="1517983"/>
    <lineage>
        <taxon>Eukaryota</taxon>
        <taxon>Metazoa</taxon>
        <taxon>Chordata</taxon>
        <taxon>Craniata</taxon>
        <taxon>Vertebrata</taxon>
        <taxon>Euteleostomi</taxon>
        <taxon>Actinopterygii</taxon>
        <taxon>Neopterygii</taxon>
        <taxon>Teleostei</taxon>
        <taxon>Neoteleostei</taxon>
        <taxon>Acanthomorphata</taxon>
        <taxon>Ovalentaria</taxon>
        <taxon>Atherinomorphae</taxon>
        <taxon>Cyprinodontiformes</taxon>
        <taxon>Goodeidae</taxon>
        <taxon>Xenoophorus</taxon>
    </lineage>
</organism>
<sequence length="126" mass="14597">MQEICGQNVPQNKKPGVDSVSAAGRVKLSFFDIYVPNACGSSIRGNTLLWMTEKSLTKHCRKVPCRLQEKPGCRDAAILRDHCIDYRWMESLDGSCVWFYYYYFFVWLTYTSSVDSSNWSILKFLK</sequence>